<evidence type="ECO:0000256" key="13">
    <source>
        <dbReference type="SAM" id="SignalP"/>
    </source>
</evidence>
<sequence>MRFLPSVSALLLAALPFPPALAAGPGDLSEEEELSLVYGDKSSVSIATGAAQALRRAPAVATVITAEDIAAIGANDLDQVLETVPGLHVARSAINYEPLYIARGIFSVNNPQMLMLQNGVPMTTLLTGSRGTLWAGYPVEHIARIEIIRGPGSALYGADAYSGVINIITKSAADTPGTHFAAGGGSFGTRDAWVQHGGSLGPVAVAAYLRVGGTDGFRSLVTADAQSARDKTFGTHASLAPGPVNTGSDAVDANLDLALEQWRLRAGYKLRSHIGTGAGTASALDPVGQGHSERLHADLSWAAPDFSANWSLGATASVLEFKQRITTDLRLSPPGTRFPTGLFPDGFIGHPDTSERQIRLSAFAQYHGFSGHKLRFGAGHDDLDMYHTATFKNYIFNPAGVPVPTGPVIDYSRIQPFLLPQRRQVSYFNVQDEWQFARDWALTAGVRRDRYSDFGATTNPRVAVVWDAALDLTAKLLYGRAFRAPSFNEQYGINNPVQRGNPDLQPERIATLEAALGWQASQHLQLNLNLFRNELQDIIRGVPNPQAGTGATFHNTGNQRSKGLELEAVWQASRSLQLAGNYAYQRSIDSATGLDAGYAPRHHLNGRLDLQVPGMGVFSPQLNRVADRHRAPGDTRPPIPNYTTLDLAFSSGRLLRNWEISVALRNLFNADVREPSLAPGVIPNDLPMAPRSIYVRAVFLNRQ</sequence>
<keyword evidence="4 11" id="KW-1134">Transmembrane beta strand</keyword>
<dbReference type="InterPro" id="IPR037066">
    <property type="entry name" value="Plug_dom_sf"/>
</dbReference>
<evidence type="ECO:0000256" key="1">
    <source>
        <dbReference type="ARBA" id="ARBA00004571"/>
    </source>
</evidence>
<keyword evidence="3 11" id="KW-0813">Transport</keyword>
<evidence type="ECO:0000256" key="4">
    <source>
        <dbReference type="ARBA" id="ARBA00022452"/>
    </source>
</evidence>
<dbReference type="GO" id="GO:0009279">
    <property type="term" value="C:cell outer membrane"/>
    <property type="evidence" value="ECO:0007669"/>
    <property type="project" value="UniProtKB-SubCell"/>
</dbReference>
<feature type="domain" description="TonB-dependent receptor plug" evidence="15">
    <location>
        <begin position="54"/>
        <end position="164"/>
    </location>
</feature>
<dbReference type="Gene3D" id="2.40.170.20">
    <property type="entry name" value="TonB-dependent receptor, beta-barrel domain"/>
    <property type="match status" value="1"/>
</dbReference>
<dbReference type="Pfam" id="PF07715">
    <property type="entry name" value="Plug"/>
    <property type="match status" value="1"/>
</dbReference>
<dbReference type="SUPFAM" id="SSF56935">
    <property type="entry name" value="Porins"/>
    <property type="match status" value="1"/>
</dbReference>
<evidence type="ECO:0000256" key="5">
    <source>
        <dbReference type="ARBA" id="ARBA00022692"/>
    </source>
</evidence>
<evidence type="ECO:0000259" key="14">
    <source>
        <dbReference type="Pfam" id="PF00593"/>
    </source>
</evidence>
<dbReference type="InterPro" id="IPR012910">
    <property type="entry name" value="Plug_dom"/>
</dbReference>
<organism evidence="16 17">
    <name type="scientific">Pseudoduganella aquatica</name>
    <dbReference type="NCBI Taxonomy" id="2660641"/>
    <lineage>
        <taxon>Bacteria</taxon>
        <taxon>Pseudomonadati</taxon>
        <taxon>Pseudomonadota</taxon>
        <taxon>Betaproteobacteria</taxon>
        <taxon>Burkholderiales</taxon>
        <taxon>Oxalobacteraceae</taxon>
        <taxon>Telluria group</taxon>
        <taxon>Pseudoduganella</taxon>
    </lineage>
</organism>
<keyword evidence="7 12" id="KW-0798">TonB box</keyword>
<dbReference type="EMBL" id="WWCU01000004">
    <property type="protein sequence ID" value="MYN06848.1"/>
    <property type="molecule type" value="Genomic_DNA"/>
</dbReference>
<dbReference type="GO" id="GO:0015344">
    <property type="term" value="F:siderophore uptake transmembrane transporter activity"/>
    <property type="evidence" value="ECO:0007669"/>
    <property type="project" value="TreeGrafter"/>
</dbReference>
<keyword evidence="17" id="KW-1185">Reference proteome</keyword>
<dbReference type="Proteomes" id="UP000450676">
    <property type="component" value="Unassembled WGS sequence"/>
</dbReference>
<dbReference type="AlphaFoldDB" id="A0A7X4H9R4"/>
<comment type="caution">
    <text evidence="16">The sequence shown here is derived from an EMBL/GenBank/DDBJ whole genome shotgun (WGS) entry which is preliminary data.</text>
</comment>
<keyword evidence="6 13" id="KW-0732">Signal</keyword>
<evidence type="ECO:0000256" key="6">
    <source>
        <dbReference type="ARBA" id="ARBA00022729"/>
    </source>
</evidence>
<dbReference type="InterPro" id="IPR036942">
    <property type="entry name" value="Beta-barrel_TonB_sf"/>
</dbReference>
<keyword evidence="9 16" id="KW-0675">Receptor</keyword>
<proteinExistence type="inferred from homology"/>
<keyword evidence="10 11" id="KW-0998">Cell outer membrane</keyword>
<evidence type="ECO:0000256" key="11">
    <source>
        <dbReference type="PROSITE-ProRule" id="PRU01360"/>
    </source>
</evidence>
<evidence type="ECO:0000256" key="12">
    <source>
        <dbReference type="RuleBase" id="RU003357"/>
    </source>
</evidence>
<dbReference type="InterPro" id="IPR039426">
    <property type="entry name" value="TonB-dep_rcpt-like"/>
</dbReference>
<accession>A0A7X4H9R4</accession>
<evidence type="ECO:0000256" key="3">
    <source>
        <dbReference type="ARBA" id="ARBA00022448"/>
    </source>
</evidence>
<keyword evidence="8 11" id="KW-0472">Membrane</keyword>
<dbReference type="InterPro" id="IPR000531">
    <property type="entry name" value="Beta-barrel_TonB"/>
</dbReference>
<dbReference type="PANTHER" id="PTHR30069:SF29">
    <property type="entry name" value="HEMOGLOBIN AND HEMOGLOBIN-HAPTOGLOBIN-BINDING PROTEIN 1-RELATED"/>
    <property type="match status" value="1"/>
</dbReference>
<evidence type="ECO:0000256" key="10">
    <source>
        <dbReference type="ARBA" id="ARBA00023237"/>
    </source>
</evidence>
<comment type="subcellular location">
    <subcellularLocation>
        <location evidence="1 11">Cell outer membrane</location>
        <topology evidence="1 11">Multi-pass membrane protein</topology>
    </subcellularLocation>
</comment>
<name>A0A7X4H9R4_9BURK</name>
<evidence type="ECO:0000259" key="15">
    <source>
        <dbReference type="Pfam" id="PF07715"/>
    </source>
</evidence>
<dbReference type="CDD" id="cd01347">
    <property type="entry name" value="ligand_gated_channel"/>
    <property type="match status" value="1"/>
</dbReference>
<gene>
    <name evidence="16" type="ORF">GTP77_05805</name>
</gene>
<dbReference type="PANTHER" id="PTHR30069">
    <property type="entry name" value="TONB-DEPENDENT OUTER MEMBRANE RECEPTOR"/>
    <property type="match status" value="1"/>
</dbReference>
<dbReference type="GO" id="GO:0044718">
    <property type="term" value="P:siderophore transmembrane transport"/>
    <property type="evidence" value="ECO:0007669"/>
    <property type="project" value="TreeGrafter"/>
</dbReference>
<dbReference type="Gene3D" id="2.170.130.10">
    <property type="entry name" value="TonB-dependent receptor, plug domain"/>
    <property type="match status" value="1"/>
</dbReference>
<protein>
    <submittedName>
        <fullName evidence="16">TonB-dependent receptor</fullName>
    </submittedName>
</protein>
<dbReference type="PROSITE" id="PS52016">
    <property type="entry name" value="TONB_DEPENDENT_REC_3"/>
    <property type="match status" value="1"/>
</dbReference>
<evidence type="ECO:0000256" key="2">
    <source>
        <dbReference type="ARBA" id="ARBA00009810"/>
    </source>
</evidence>
<evidence type="ECO:0000256" key="9">
    <source>
        <dbReference type="ARBA" id="ARBA00023170"/>
    </source>
</evidence>
<feature type="chain" id="PRO_5031350349" evidence="13">
    <location>
        <begin position="23"/>
        <end position="703"/>
    </location>
</feature>
<dbReference type="RefSeq" id="WP_161071233.1">
    <property type="nucleotide sequence ID" value="NZ_WWCU01000004.1"/>
</dbReference>
<evidence type="ECO:0000256" key="8">
    <source>
        <dbReference type="ARBA" id="ARBA00023136"/>
    </source>
</evidence>
<evidence type="ECO:0000313" key="17">
    <source>
        <dbReference type="Proteomes" id="UP000450676"/>
    </source>
</evidence>
<comment type="similarity">
    <text evidence="2 11 12">Belongs to the TonB-dependent receptor family.</text>
</comment>
<feature type="domain" description="TonB-dependent receptor-like beta-barrel" evidence="14">
    <location>
        <begin position="278"/>
        <end position="667"/>
    </location>
</feature>
<evidence type="ECO:0000256" key="7">
    <source>
        <dbReference type="ARBA" id="ARBA00023077"/>
    </source>
</evidence>
<reference evidence="16 17" key="1">
    <citation type="submission" date="2019-12" db="EMBL/GenBank/DDBJ databases">
        <title>Novel species isolated from a subtropical stream in China.</title>
        <authorList>
            <person name="Lu H."/>
        </authorList>
    </citation>
    <scope>NUCLEOTIDE SEQUENCE [LARGE SCALE GENOMIC DNA]</scope>
    <source>
        <strain evidence="16 17">FT127W</strain>
    </source>
</reference>
<feature type="signal peptide" evidence="13">
    <location>
        <begin position="1"/>
        <end position="22"/>
    </location>
</feature>
<evidence type="ECO:0000313" key="16">
    <source>
        <dbReference type="EMBL" id="MYN06848.1"/>
    </source>
</evidence>
<dbReference type="Pfam" id="PF00593">
    <property type="entry name" value="TonB_dep_Rec_b-barrel"/>
    <property type="match status" value="1"/>
</dbReference>
<keyword evidence="5 11" id="KW-0812">Transmembrane</keyword>